<dbReference type="GO" id="GO:0005886">
    <property type="term" value="C:plasma membrane"/>
    <property type="evidence" value="ECO:0007669"/>
    <property type="project" value="UniProtKB-SubCell"/>
</dbReference>
<reference evidence="11 12" key="1">
    <citation type="submission" date="2023-11" db="EMBL/GenBank/DDBJ databases">
        <title>Dfirmibasis_genome.</title>
        <authorList>
            <person name="Edelbroek B."/>
            <person name="Kjellin J."/>
            <person name="Jerlstrom-Hultqvist J."/>
            <person name="Soderbom F."/>
        </authorList>
    </citation>
    <scope>NUCLEOTIDE SEQUENCE [LARGE SCALE GENOMIC DNA]</scope>
    <source>
        <strain evidence="11 12">TNS-C-14</strain>
    </source>
</reference>
<feature type="transmembrane region" description="Helical" evidence="10">
    <location>
        <begin position="156"/>
        <end position="177"/>
    </location>
</feature>
<dbReference type="InterPro" id="IPR023271">
    <property type="entry name" value="Aquaporin-like"/>
</dbReference>
<evidence type="ECO:0000256" key="1">
    <source>
        <dbReference type="ARBA" id="ARBA00004651"/>
    </source>
</evidence>
<evidence type="ECO:0000256" key="5">
    <source>
        <dbReference type="ARBA" id="ARBA00022692"/>
    </source>
</evidence>
<dbReference type="InterPro" id="IPR000425">
    <property type="entry name" value="MIP"/>
</dbReference>
<evidence type="ECO:0000256" key="2">
    <source>
        <dbReference type="ARBA" id="ARBA00006175"/>
    </source>
</evidence>
<keyword evidence="7 10" id="KW-1133">Transmembrane helix</keyword>
<comment type="subcellular location">
    <subcellularLocation>
        <location evidence="1">Cell membrane</location>
        <topology evidence="1">Multi-pass membrane protein</topology>
    </subcellularLocation>
</comment>
<comment type="caution">
    <text evidence="11">The sequence shown here is derived from an EMBL/GenBank/DDBJ whole genome shotgun (WGS) entry which is preliminary data.</text>
</comment>
<evidence type="ECO:0008006" key="13">
    <source>
        <dbReference type="Google" id="ProtNLM"/>
    </source>
</evidence>
<keyword evidence="8 10" id="KW-0472">Membrane</keyword>
<proteinExistence type="inferred from homology"/>
<organism evidence="11 12">
    <name type="scientific">Dictyostelium firmibasis</name>
    <dbReference type="NCBI Taxonomy" id="79012"/>
    <lineage>
        <taxon>Eukaryota</taxon>
        <taxon>Amoebozoa</taxon>
        <taxon>Evosea</taxon>
        <taxon>Eumycetozoa</taxon>
        <taxon>Dictyostelia</taxon>
        <taxon>Dictyosteliales</taxon>
        <taxon>Dictyosteliaceae</taxon>
        <taxon>Dictyostelium</taxon>
    </lineage>
</organism>
<dbReference type="AlphaFoldDB" id="A0AAN7YZG5"/>
<gene>
    <name evidence="11" type="ORF">RB653_005668</name>
</gene>
<evidence type="ECO:0000256" key="8">
    <source>
        <dbReference type="ARBA" id="ARBA00023136"/>
    </source>
</evidence>
<evidence type="ECO:0000256" key="4">
    <source>
        <dbReference type="ARBA" id="ARBA00022475"/>
    </source>
</evidence>
<keyword evidence="12" id="KW-1185">Reference proteome</keyword>
<keyword evidence="3 9" id="KW-0813">Transport</keyword>
<accession>A0AAN7YZG5</accession>
<dbReference type="FunFam" id="1.20.1080.10:FF:000062">
    <property type="entry name" value="Aquaporin A"/>
    <property type="match status" value="1"/>
</dbReference>
<feature type="transmembrane region" description="Helical" evidence="10">
    <location>
        <begin position="230"/>
        <end position="250"/>
    </location>
</feature>
<protein>
    <recommendedName>
        <fullName evidence="13">Aquaporin</fullName>
    </recommendedName>
</protein>
<comment type="similarity">
    <text evidence="2 9">Belongs to the MIP/aquaporin (TC 1.A.8) family.</text>
</comment>
<evidence type="ECO:0000256" key="3">
    <source>
        <dbReference type="ARBA" id="ARBA00022448"/>
    </source>
</evidence>
<dbReference type="GO" id="GO:0015250">
    <property type="term" value="F:water channel activity"/>
    <property type="evidence" value="ECO:0007669"/>
    <property type="project" value="TreeGrafter"/>
</dbReference>
<dbReference type="InterPro" id="IPR022357">
    <property type="entry name" value="MIP_CS"/>
</dbReference>
<keyword evidence="5 9" id="KW-0812">Transmembrane</keyword>
<dbReference type="Pfam" id="PF00230">
    <property type="entry name" value="MIP"/>
    <property type="match status" value="1"/>
</dbReference>
<keyword evidence="6" id="KW-0677">Repeat</keyword>
<evidence type="ECO:0000256" key="6">
    <source>
        <dbReference type="ARBA" id="ARBA00022737"/>
    </source>
</evidence>
<feature type="transmembrane region" description="Helical" evidence="10">
    <location>
        <begin position="108"/>
        <end position="129"/>
    </location>
</feature>
<dbReference type="PANTHER" id="PTHR19139:SF199">
    <property type="entry name" value="MIP17260P"/>
    <property type="match status" value="1"/>
</dbReference>
<dbReference type="PRINTS" id="PR00783">
    <property type="entry name" value="MINTRINSICP"/>
</dbReference>
<evidence type="ECO:0000256" key="9">
    <source>
        <dbReference type="RuleBase" id="RU000477"/>
    </source>
</evidence>
<sequence length="274" mass="29822">MPFLHLFTPYTNADNTKLILRVNESRLRLFIRQLLAEFFGTLFVVYIVSGSTLAANFVVSDPIIKVCLISLLQGFAFASIIWSISGISGCQLNPAVTVGCVTTGRMGILNGIAFIIFQCVGALVGAGMMKASLPTFYERNLSATTLAFGINVARGFFLEMVTTSFLVFVVLGVAVYNEWDPKISRVAPLAIGCAVIAGVGFLNLFTGGSLNPARSFGPAVFSDVWSRHYIYWFGPIAGGIIAGLLWRIFLSEKVLLIDRPYTDFHRSTYGTASK</sequence>
<dbReference type="PROSITE" id="PS00221">
    <property type="entry name" value="MIP"/>
    <property type="match status" value="1"/>
</dbReference>
<dbReference type="Proteomes" id="UP001344447">
    <property type="component" value="Unassembled WGS sequence"/>
</dbReference>
<evidence type="ECO:0000313" key="11">
    <source>
        <dbReference type="EMBL" id="KAK5584061.1"/>
    </source>
</evidence>
<evidence type="ECO:0000313" key="12">
    <source>
        <dbReference type="Proteomes" id="UP001344447"/>
    </source>
</evidence>
<dbReference type="EMBL" id="JAVFKY010000001">
    <property type="protein sequence ID" value="KAK5584061.1"/>
    <property type="molecule type" value="Genomic_DNA"/>
</dbReference>
<dbReference type="SUPFAM" id="SSF81338">
    <property type="entry name" value="Aquaporin-like"/>
    <property type="match status" value="1"/>
</dbReference>
<evidence type="ECO:0000256" key="7">
    <source>
        <dbReference type="ARBA" id="ARBA00022989"/>
    </source>
</evidence>
<keyword evidence="4" id="KW-1003">Cell membrane</keyword>
<name>A0AAN7YZG5_9MYCE</name>
<dbReference type="Gene3D" id="1.20.1080.10">
    <property type="entry name" value="Glycerol uptake facilitator protein"/>
    <property type="match status" value="1"/>
</dbReference>
<dbReference type="InterPro" id="IPR034294">
    <property type="entry name" value="Aquaporin_transptr"/>
</dbReference>
<feature type="transmembrane region" description="Helical" evidence="10">
    <location>
        <begin position="189"/>
        <end position="210"/>
    </location>
</feature>
<evidence type="ECO:0000256" key="10">
    <source>
        <dbReference type="SAM" id="Phobius"/>
    </source>
</evidence>
<feature type="transmembrane region" description="Helical" evidence="10">
    <location>
        <begin position="34"/>
        <end position="57"/>
    </location>
</feature>
<dbReference type="PANTHER" id="PTHR19139">
    <property type="entry name" value="AQUAPORIN TRANSPORTER"/>
    <property type="match status" value="1"/>
</dbReference>